<dbReference type="RefSeq" id="WP_183772955.1">
    <property type="nucleotide sequence ID" value="NZ_JACIDK010000003.1"/>
</dbReference>
<organism evidence="1 2">
    <name type="scientific">Phenylobacterium haematophilum</name>
    <dbReference type="NCBI Taxonomy" id="98513"/>
    <lineage>
        <taxon>Bacteria</taxon>
        <taxon>Pseudomonadati</taxon>
        <taxon>Pseudomonadota</taxon>
        <taxon>Alphaproteobacteria</taxon>
        <taxon>Caulobacterales</taxon>
        <taxon>Caulobacteraceae</taxon>
        <taxon>Phenylobacterium</taxon>
    </lineage>
</organism>
<protein>
    <submittedName>
        <fullName evidence="1">Uncharacterized protein</fullName>
    </submittedName>
</protein>
<accession>A0A839ZZ69</accession>
<proteinExistence type="predicted"/>
<dbReference type="Proteomes" id="UP000530564">
    <property type="component" value="Unassembled WGS sequence"/>
</dbReference>
<evidence type="ECO:0000313" key="1">
    <source>
        <dbReference type="EMBL" id="MBB3891666.1"/>
    </source>
</evidence>
<sequence>MTAFVDTPYPGLSQQDQLTYWLLRLSESLHRLNQGLLWAGASPGEFGRLMTAPQFETSPLAMDVAHASRAMRRFADLMFVSDPQAAPDNDRSVWEDLMRALRVLLATCSEDSELWAVDPDETLNPVLTRELRTTVYAVERLSGHFERVH</sequence>
<name>A0A839ZZ69_9CAUL</name>
<comment type="caution">
    <text evidence="1">The sequence shown here is derived from an EMBL/GenBank/DDBJ whole genome shotgun (WGS) entry which is preliminary data.</text>
</comment>
<evidence type="ECO:0000313" key="2">
    <source>
        <dbReference type="Proteomes" id="UP000530564"/>
    </source>
</evidence>
<keyword evidence="2" id="KW-1185">Reference proteome</keyword>
<dbReference type="AlphaFoldDB" id="A0A839ZZ69"/>
<reference evidence="1 2" key="1">
    <citation type="submission" date="2020-08" db="EMBL/GenBank/DDBJ databases">
        <title>Genomic Encyclopedia of Type Strains, Phase IV (KMG-IV): sequencing the most valuable type-strain genomes for metagenomic binning, comparative biology and taxonomic classification.</title>
        <authorList>
            <person name="Goeker M."/>
        </authorList>
    </citation>
    <scope>NUCLEOTIDE SEQUENCE [LARGE SCALE GENOMIC DNA]</scope>
    <source>
        <strain evidence="1 2">DSM 21793</strain>
    </source>
</reference>
<gene>
    <name evidence="1" type="ORF">GGQ61_002394</name>
</gene>
<dbReference type="EMBL" id="JACIDK010000003">
    <property type="protein sequence ID" value="MBB3891666.1"/>
    <property type="molecule type" value="Genomic_DNA"/>
</dbReference>